<comment type="caution">
    <text evidence="2">The sequence shown here is derived from an EMBL/GenBank/DDBJ whole genome shotgun (WGS) entry which is preliminary data.</text>
</comment>
<dbReference type="Proteomes" id="UP001165082">
    <property type="component" value="Unassembled WGS sequence"/>
</dbReference>
<sequence>MNAFTDFLSSRAEIVAQGPLPEHANNPSGEEFPTPMQAIVEKLRIMQELGAAVKAASNKKVEEKKKREKNTQDIMEGGARQRMGDDLPQRQRGNADLTNAFNDENVNTQNTDTSEGDKTPTNAHKPRRPKPLRSSPMSEFQGIMSMVKELKGCIRGDDRNVALDTPESKVEAEREKLLAMIELNGKRVQAMKDCNQPLAAATIQLVVDKALAKLTELQ</sequence>
<evidence type="ECO:0000313" key="3">
    <source>
        <dbReference type="Proteomes" id="UP001165082"/>
    </source>
</evidence>
<dbReference type="EMBL" id="BRXZ01004219">
    <property type="protein sequence ID" value="GMH70769.1"/>
    <property type="molecule type" value="Genomic_DNA"/>
</dbReference>
<evidence type="ECO:0000313" key="2">
    <source>
        <dbReference type="EMBL" id="GMH70769.1"/>
    </source>
</evidence>
<proteinExistence type="predicted"/>
<feature type="region of interest" description="Disordered" evidence="1">
    <location>
        <begin position="55"/>
        <end position="138"/>
    </location>
</feature>
<organism evidence="2 3">
    <name type="scientific">Triparma retinervis</name>
    <dbReference type="NCBI Taxonomy" id="2557542"/>
    <lineage>
        <taxon>Eukaryota</taxon>
        <taxon>Sar</taxon>
        <taxon>Stramenopiles</taxon>
        <taxon>Ochrophyta</taxon>
        <taxon>Bolidophyceae</taxon>
        <taxon>Parmales</taxon>
        <taxon>Triparmaceae</taxon>
        <taxon>Triparma</taxon>
    </lineage>
</organism>
<accession>A0A9W7AF52</accession>
<evidence type="ECO:0000256" key="1">
    <source>
        <dbReference type="SAM" id="MobiDB-lite"/>
    </source>
</evidence>
<dbReference type="OrthoDB" id="10499575at2759"/>
<dbReference type="AlphaFoldDB" id="A0A9W7AF52"/>
<reference evidence="2" key="1">
    <citation type="submission" date="2022-07" db="EMBL/GenBank/DDBJ databases">
        <title>Genome analysis of Parmales, a sister group of diatoms, reveals the evolutionary specialization of diatoms from phago-mixotrophs to photoautotrophs.</title>
        <authorList>
            <person name="Ban H."/>
            <person name="Sato S."/>
            <person name="Yoshikawa S."/>
            <person name="Kazumasa Y."/>
            <person name="Nakamura Y."/>
            <person name="Ichinomiya M."/>
            <person name="Saitoh K."/>
            <person name="Sato N."/>
            <person name="Blanc-Mathieu R."/>
            <person name="Endo H."/>
            <person name="Kuwata A."/>
            <person name="Ogata H."/>
        </authorList>
    </citation>
    <scope>NUCLEOTIDE SEQUENCE</scope>
</reference>
<feature type="compositionally biased region" description="Polar residues" evidence="1">
    <location>
        <begin position="96"/>
        <end position="113"/>
    </location>
</feature>
<protein>
    <submittedName>
        <fullName evidence="2">Uncharacterized protein</fullName>
    </submittedName>
</protein>
<feature type="compositionally biased region" description="Basic and acidic residues" evidence="1">
    <location>
        <begin position="59"/>
        <end position="71"/>
    </location>
</feature>
<keyword evidence="3" id="KW-1185">Reference proteome</keyword>
<gene>
    <name evidence="2" type="ORF">TrRE_jg4251</name>
</gene>
<name>A0A9W7AF52_9STRA</name>